<evidence type="ECO:0000256" key="1">
    <source>
        <dbReference type="ARBA" id="ARBA00009865"/>
    </source>
</evidence>
<dbReference type="GO" id="GO:0016787">
    <property type="term" value="F:hydrolase activity"/>
    <property type="evidence" value="ECO:0007669"/>
    <property type="project" value="UniProtKB-KW"/>
</dbReference>
<gene>
    <name evidence="7" type="ORF">GCM10011613_32150</name>
</gene>
<dbReference type="EMBL" id="BMYZ01000003">
    <property type="protein sequence ID" value="GGY84705.1"/>
    <property type="molecule type" value="Genomic_DNA"/>
</dbReference>
<dbReference type="Pfam" id="PF17851">
    <property type="entry name" value="GH43_C2"/>
    <property type="match status" value="1"/>
</dbReference>
<comment type="similarity">
    <text evidence="1 4">Belongs to the glycosyl hydrolase 43 family.</text>
</comment>
<dbReference type="SUPFAM" id="SSF75005">
    <property type="entry name" value="Arabinanase/levansucrase/invertase"/>
    <property type="match status" value="1"/>
</dbReference>
<dbReference type="InterPro" id="IPR041542">
    <property type="entry name" value="GH43_C2"/>
</dbReference>
<dbReference type="InterPro" id="IPR013320">
    <property type="entry name" value="ConA-like_dom_sf"/>
</dbReference>
<keyword evidence="5" id="KW-0732">Signal</keyword>
<dbReference type="PANTHER" id="PTHR42812">
    <property type="entry name" value="BETA-XYLOSIDASE"/>
    <property type="match status" value="1"/>
</dbReference>
<evidence type="ECO:0000259" key="6">
    <source>
        <dbReference type="Pfam" id="PF17851"/>
    </source>
</evidence>
<sequence>MKFLTAAFAICISCFAHSAPWVPDLGNGNYKNPVLFADYSDPDIIKVGDDFYLVASSFNTMPGIPVLHSKDLVNWKIISHIYDRLPFEKHDRQAHGLGSWAPSINFHKGMFYVYFCTPDLGLFVATAKNPVGPWSLKHMADVELWEDPDAFWDDDGQAYLVRGKVRADILYLHKLSADGKTLLDDGKVIFKDLKTQPVIEGPKFLKRNGYYYIFAPAGGVATGWQSVLRSKSIYGPYESRVVMNQGKTNINGPHQGGMVELDSGEWWFMHFQDRGLYGRVAHLQPMNWKDDWPVIGNDSDNDGIGEPVLEWKKPAIGKIFPIEAPQTSDEFDSKKLGLQWQWHANPKQEWYSLNRAHKDHLRLHAVQNLTQAGNLRFVPNLLLQKFSSPAFVATTKVTFHPDGKKDKAGLVVMGKTWAYLAFYKTDSETRLGLFNGTYEQYDDATKEIASVSWPATSDNYSAFLRVDVCDGGLSQFSYSTDGNTFINIGEPFQATAGIWIGAKVGLFSLNSSIEKSAGYMDVDWFRME</sequence>
<feature type="chain" id="PRO_5045986325" evidence="5">
    <location>
        <begin position="19"/>
        <end position="528"/>
    </location>
</feature>
<dbReference type="Gene3D" id="2.115.10.20">
    <property type="entry name" value="Glycosyl hydrolase domain, family 43"/>
    <property type="match status" value="1"/>
</dbReference>
<feature type="signal peptide" evidence="5">
    <location>
        <begin position="1"/>
        <end position="18"/>
    </location>
</feature>
<protein>
    <submittedName>
        <fullName evidence="7">Glycoside hydrolase</fullName>
    </submittedName>
</protein>
<dbReference type="Gene3D" id="2.60.120.200">
    <property type="match status" value="1"/>
</dbReference>
<accession>A0ABQ3B9I1</accession>
<dbReference type="Proteomes" id="UP000619761">
    <property type="component" value="Unassembled WGS sequence"/>
</dbReference>
<dbReference type="SUPFAM" id="SSF49899">
    <property type="entry name" value="Concanavalin A-like lectins/glucanases"/>
    <property type="match status" value="1"/>
</dbReference>
<evidence type="ECO:0000256" key="4">
    <source>
        <dbReference type="RuleBase" id="RU361187"/>
    </source>
</evidence>
<evidence type="ECO:0000256" key="2">
    <source>
        <dbReference type="ARBA" id="ARBA00022801"/>
    </source>
</evidence>
<evidence type="ECO:0000256" key="3">
    <source>
        <dbReference type="ARBA" id="ARBA00023295"/>
    </source>
</evidence>
<dbReference type="InterPro" id="IPR051795">
    <property type="entry name" value="Glycosyl_Hydrlase_43"/>
</dbReference>
<keyword evidence="3 4" id="KW-0326">Glycosidase</keyword>
<dbReference type="Pfam" id="PF04616">
    <property type="entry name" value="Glyco_hydro_43"/>
    <property type="match status" value="1"/>
</dbReference>
<dbReference type="RefSeq" id="WP_189420435.1">
    <property type="nucleotide sequence ID" value="NZ_BMYZ01000003.1"/>
</dbReference>
<keyword evidence="8" id="KW-1185">Reference proteome</keyword>
<keyword evidence="2 4" id="KW-0378">Hydrolase</keyword>
<reference evidence="8" key="1">
    <citation type="journal article" date="2019" name="Int. J. Syst. Evol. Microbiol.">
        <title>The Global Catalogue of Microorganisms (GCM) 10K type strain sequencing project: providing services to taxonomists for standard genome sequencing and annotation.</title>
        <authorList>
            <consortium name="The Broad Institute Genomics Platform"/>
            <consortium name="The Broad Institute Genome Sequencing Center for Infectious Disease"/>
            <person name="Wu L."/>
            <person name="Ma J."/>
        </authorList>
    </citation>
    <scope>NUCLEOTIDE SEQUENCE [LARGE SCALE GENOMIC DNA]</scope>
    <source>
        <strain evidence="8">KCTC 32239</strain>
    </source>
</reference>
<organism evidence="7 8">
    <name type="scientific">Cellvibrio zantedeschiae</name>
    <dbReference type="NCBI Taxonomy" id="1237077"/>
    <lineage>
        <taxon>Bacteria</taxon>
        <taxon>Pseudomonadati</taxon>
        <taxon>Pseudomonadota</taxon>
        <taxon>Gammaproteobacteria</taxon>
        <taxon>Cellvibrionales</taxon>
        <taxon>Cellvibrionaceae</taxon>
        <taxon>Cellvibrio</taxon>
    </lineage>
</organism>
<name>A0ABQ3B9I1_9GAMM</name>
<comment type="caution">
    <text evidence="7">The sequence shown here is derived from an EMBL/GenBank/DDBJ whole genome shotgun (WGS) entry which is preliminary data.</text>
</comment>
<dbReference type="CDD" id="cd09001">
    <property type="entry name" value="GH43_FsAxh1-like"/>
    <property type="match status" value="1"/>
</dbReference>
<evidence type="ECO:0000256" key="5">
    <source>
        <dbReference type="SAM" id="SignalP"/>
    </source>
</evidence>
<evidence type="ECO:0000313" key="8">
    <source>
        <dbReference type="Proteomes" id="UP000619761"/>
    </source>
</evidence>
<proteinExistence type="inferred from homology"/>
<evidence type="ECO:0000313" key="7">
    <source>
        <dbReference type="EMBL" id="GGY84705.1"/>
    </source>
</evidence>
<feature type="domain" description="Beta-xylosidase C-terminal Concanavalin A-like" evidence="6">
    <location>
        <begin position="328"/>
        <end position="528"/>
    </location>
</feature>
<dbReference type="PANTHER" id="PTHR42812:SF12">
    <property type="entry name" value="BETA-XYLOSIDASE-RELATED"/>
    <property type="match status" value="1"/>
</dbReference>
<dbReference type="InterPro" id="IPR006710">
    <property type="entry name" value="Glyco_hydro_43"/>
</dbReference>
<dbReference type="InterPro" id="IPR023296">
    <property type="entry name" value="Glyco_hydro_beta-prop_sf"/>
</dbReference>